<proteinExistence type="predicted"/>
<accession>A0AAX0S6H0</accession>
<protein>
    <recommendedName>
        <fullName evidence="3">Lipoprotein</fullName>
    </recommendedName>
</protein>
<evidence type="ECO:0000313" key="1">
    <source>
        <dbReference type="EMBL" id="PEJ35912.1"/>
    </source>
</evidence>
<evidence type="ECO:0000313" key="2">
    <source>
        <dbReference type="Proteomes" id="UP000220106"/>
    </source>
</evidence>
<dbReference type="RefSeq" id="WP_098175161.1">
    <property type="nucleotide sequence ID" value="NZ_NUEQ01000011.1"/>
</dbReference>
<sequence length="185" mass="21238">MKSRLLTTGKFILLFMLIMGCSHKQGGDVKETPPLKALLIYQDRDFAKRENVPITAELRLSEDKSRKVKVRIEASGVIQVQGKTSYKYELAPNEVAKIPFHLNVKGHDTGMLRVKVDVYDNNNQHLYGNYPTRFVLSTPEEVLVGTQGYDQLRLQHLEHLLKRGKINQEQYEKEKKKIKSGVTDK</sequence>
<organism evidence="1 2">
    <name type="scientific">Peribacillus butanolivorans</name>
    <dbReference type="NCBI Taxonomy" id="421767"/>
    <lineage>
        <taxon>Bacteria</taxon>
        <taxon>Bacillati</taxon>
        <taxon>Bacillota</taxon>
        <taxon>Bacilli</taxon>
        <taxon>Bacillales</taxon>
        <taxon>Bacillaceae</taxon>
        <taxon>Peribacillus</taxon>
    </lineage>
</organism>
<reference evidence="1 2" key="1">
    <citation type="submission" date="2017-09" db="EMBL/GenBank/DDBJ databases">
        <title>Large-scale bioinformatics analysis of Bacillus genomes uncovers conserved roles of natural products in bacterial physiology.</title>
        <authorList>
            <consortium name="Agbiome Team Llc"/>
            <person name="Bleich R.M."/>
            <person name="Kirk G.J."/>
            <person name="Santa Maria K.C."/>
            <person name="Allen S.E."/>
            <person name="Farag S."/>
            <person name="Shank E.A."/>
            <person name="Bowers A."/>
        </authorList>
    </citation>
    <scope>NUCLEOTIDE SEQUENCE [LARGE SCALE GENOMIC DNA]</scope>
    <source>
        <strain evidence="1 2">AFS003229</strain>
    </source>
</reference>
<dbReference type="PROSITE" id="PS51257">
    <property type="entry name" value="PROKAR_LIPOPROTEIN"/>
    <property type="match status" value="1"/>
</dbReference>
<name>A0AAX0S6H0_9BACI</name>
<gene>
    <name evidence="1" type="ORF">CN689_05485</name>
</gene>
<comment type="caution">
    <text evidence="1">The sequence shown here is derived from an EMBL/GenBank/DDBJ whole genome shotgun (WGS) entry which is preliminary data.</text>
</comment>
<dbReference type="EMBL" id="NUEQ01000011">
    <property type="protein sequence ID" value="PEJ35912.1"/>
    <property type="molecule type" value="Genomic_DNA"/>
</dbReference>
<evidence type="ECO:0008006" key="3">
    <source>
        <dbReference type="Google" id="ProtNLM"/>
    </source>
</evidence>
<dbReference type="Proteomes" id="UP000220106">
    <property type="component" value="Unassembled WGS sequence"/>
</dbReference>
<dbReference type="AlphaFoldDB" id="A0AAX0S6H0"/>